<sequence length="110" mass="12499">MAANNQQFNSRNENPPQKVNEETLNKSKLVAYVPLWVTPPTLVLRSKKEPTIHANAIGEFSGPSQRGHDPFFNTYNPGWRDHPNLRYCNQPQNFQRGPYPTTTTTTTSSI</sequence>
<dbReference type="AlphaFoldDB" id="A0AAW2UVN4"/>
<name>A0AAW2UVN4_9LAMI</name>
<gene>
    <name evidence="2" type="ORF">Slati_3122400</name>
</gene>
<evidence type="ECO:0000256" key="1">
    <source>
        <dbReference type="SAM" id="MobiDB-lite"/>
    </source>
</evidence>
<feature type="region of interest" description="Disordered" evidence="1">
    <location>
        <begin position="1"/>
        <end position="24"/>
    </location>
</feature>
<organism evidence="2">
    <name type="scientific">Sesamum latifolium</name>
    <dbReference type="NCBI Taxonomy" id="2727402"/>
    <lineage>
        <taxon>Eukaryota</taxon>
        <taxon>Viridiplantae</taxon>
        <taxon>Streptophyta</taxon>
        <taxon>Embryophyta</taxon>
        <taxon>Tracheophyta</taxon>
        <taxon>Spermatophyta</taxon>
        <taxon>Magnoliopsida</taxon>
        <taxon>eudicotyledons</taxon>
        <taxon>Gunneridae</taxon>
        <taxon>Pentapetalae</taxon>
        <taxon>asterids</taxon>
        <taxon>lamiids</taxon>
        <taxon>Lamiales</taxon>
        <taxon>Pedaliaceae</taxon>
        <taxon>Sesamum</taxon>
    </lineage>
</organism>
<dbReference type="EMBL" id="JACGWN010000011">
    <property type="protein sequence ID" value="KAL0420995.1"/>
    <property type="molecule type" value="Genomic_DNA"/>
</dbReference>
<proteinExistence type="predicted"/>
<feature type="region of interest" description="Disordered" evidence="1">
    <location>
        <begin position="91"/>
        <end position="110"/>
    </location>
</feature>
<reference evidence="2" key="1">
    <citation type="submission" date="2020-06" db="EMBL/GenBank/DDBJ databases">
        <authorList>
            <person name="Li T."/>
            <person name="Hu X."/>
            <person name="Zhang T."/>
            <person name="Song X."/>
            <person name="Zhang H."/>
            <person name="Dai N."/>
            <person name="Sheng W."/>
            <person name="Hou X."/>
            <person name="Wei L."/>
        </authorList>
    </citation>
    <scope>NUCLEOTIDE SEQUENCE</scope>
    <source>
        <strain evidence="2">KEN1</strain>
        <tissue evidence="2">Leaf</tissue>
    </source>
</reference>
<evidence type="ECO:0000313" key="2">
    <source>
        <dbReference type="EMBL" id="KAL0420995.1"/>
    </source>
</evidence>
<accession>A0AAW2UVN4</accession>
<comment type="caution">
    <text evidence="2">The sequence shown here is derived from an EMBL/GenBank/DDBJ whole genome shotgun (WGS) entry which is preliminary data.</text>
</comment>
<feature type="compositionally biased region" description="Low complexity" evidence="1">
    <location>
        <begin position="101"/>
        <end position="110"/>
    </location>
</feature>
<feature type="compositionally biased region" description="Polar residues" evidence="1">
    <location>
        <begin position="1"/>
        <end position="17"/>
    </location>
</feature>
<protein>
    <submittedName>
        <fullName evidence="2">Uncharacterized protein</fullName>
    </submittedName>
</protein>
<reference evidence="2" key="2">
    <citation type="journal article" date="2024" name="Plant">
        <title>Genomic evolution and insights into agronomic trait innovations of Sesamum species.</title>
        <authorList>
            <person name="Miao H."/>
            <person name="Wang L."/>
            <person name="Qu L."/>
            <person name="Liu H."/>
            <person name="Sun Y."/>
            <person name="Le M."/>
            <person name="Wang Q."/>
            <person name="Wei S."/>
            <person name="Zheng Y."/>
            <person name="Lin W."/>
            <person name="Duan Y."/>
            <person name="Cao H."/>
            <person name="Xiong S."/>
            <person name="Wang X."/>
            <person name="Wei L."/>
            <person name="Li C."/>
            <person name="Ma Q."/>
            <person name="Ju M."/>
            <person name="Zhao R."/>
            <person name="Li G."/>
            <person name="Mu C."/>
            <person name="Tian Q."/>
            <person name="Mei H."/>
            <person name="Zhang T."/>
            <person name="Gao T."/>
            <person name="Zhang H."/>
        </authorList>
    </citation>
    <scope>NUCLEOTIDE SEQUENCE</scope>
    <source>
        <strain evidence="2">KEN1</strain>
    </source>
</reference>